<feature type="region of interest" description="Disordered" evidence="1">
    <location>
        <begin position="513"/>
        <end position="553"/>
    </location>
</feature>
<feature type="compositionally biased region" description="Polar residues" evidence="1">
    <location>
        <begin position="540"/>
        <end position="553"/>
    </location>
</feature>
<proteinExistence type="predicted"/>
<sequence>MAPTALCHPAIVCAESIAALHFIHPIPIQPFSNPVTDIQRRSEGYTLSFEKERSLCSTLAFLAYAKDNSNNIPAICLEEGTGGAYLNVLLAVNKQEHNSNTHILEGLEPRFKRIFSLLADVDDGSPDVENEVFRAIISMCSDRILYRLGLIQSRGKYSRRSIKEGLQLALGYFRRSATYKKATLDSFIDRAKEVVRLVDSWSKHQRQPELEELVEGIRHLRQVESVYDLINTIPNREMDPSSRAHLIRMISKVARYREAARFLYRMAKKTPLVRKMHLVPVQLPSKAFNRDLGINSKPDLKSTVSLVDEVRNEKDLAQVCHLLNSTKKKANEQFTAQTRRILREAKIHAEIQLLYYCEFYRPPNTHLPRVVCSSKDACWLCNEFILMYEKIHTPRCHGKLYPGWRLPAECEPEYRGLVTRYNSRLQSHIGKGVKVLFERRKRTVYPDPNESTLLSLAWSCSTLRTLASSPSNASRTPNIIDEYLQETVLSSEALVPRSTPANNELDKEIPLEIGETTSNIPPIQKQESSDMSEQPDEISTPKTSSPMESSSTLELGNIRSREINMGQTSSLYKAGPLGVQIEYAETSSPELQGSQLKKLTYSVEILAPEEIKRLREGQENVIVDAESLEGEIEHSTDGDGCVYISNGDTVVKIFMQPTSIE</sequence>
<evidence type="ECO:0000256" key="1">
    <source>
        <dbReference type="SAM" id="MobiDB-lite"/>
    </source>
</evidence>
<reference evidence="2 3" key="1">
    <citation type="journal article" date="2024" name="Front Chem Biol">
        <title>Unveiling the potential of Daldinia eschscholtzii MFLUCC 19-0629 through bioactivity and bioinformatics studies for enhanced sustainable agriculture production.</title>
        <authorList>
            <person name="Brooks S."/>
            <person name="Weaver J.A."/>
            <person name="Klomchit A."/>
            <person name="Alharthi S.A."/>
            <person name="Onlamun T."/>
            <person name="Nurani R."/>
            <person name="Vong T.K."/>
            <person name="Alberti F."/>
            <person name="Greco C."/>
        </authorList>
    </citation>
    <scope>NUCLEOTIDE SEQUENCE [LARGE SCALE GENOMIC DNA]</scope>
    <source>
        <strain evidence="2">MFLUCC 19-0629</strain>
    </source>
</reference>
<name>A0AAX6MUM8_9PEZI</name>
<evidence type="ECO:0000313" key="2">
    <source>
        <dbReference type="EMBL" id="KAK6956329.1"/>
    </source>
</evidence>
<gene>
    <name evidence="2" type="ORF">Daesc_001605</name>
</gene>
<comment type="caution">
    <text evidence="2">The sequence shown here is derived from an EMBL/GenBank/DDBJ whole genome shotgun (WGS) entry which is preliminary data.</text>
</comment>
<dbReference type="EMBL" id="JBANMG010000002">
    <property type="protein sequence ID" value="KAK6956329.1"/>
    <property type="molecule type" value="Genomic_DNA"/>
</dbReference>
<dbReference type="AlphaFoldDB" id="A0AAX6MUM8"/>
<protein>
    <submittedName>
        <fullName evidence="2">Uncharacterized protein</fullName>
    </submittedName>
</protein>
<dbReference type="Proteomes" id="UP001369815">
    <property type="component" value="Unassembled WGS sequence"/>
</dbReference>
<dbReference type="InterPro" id="IPR027796">
    <property type="entry name" value="OTT_1508_deam-like"/>
</dbReference>
<evidence type="ECO:0000313" key="3">
    <source>
        <dbReference type="Proteomes" id="UP001369815"/>
    </source>
</evidence>
<organism evidence="2 3">
    <name type="scientific">Daldinia eschscholtzii</name>
    <dbReference type="NCBI Taxonomy" id="292717"/>
    <lineage>
        <taxon>Eukaryota</taxon>
        <taxon>Fungi</taxon>
        <taxon>Dikarya</taxon>
        <taxon>Ascomycota</taxon>
        <taxon>Pezizomycotina</taxon>
        <taxon>Sordariomycetes</taxon>
        <taxon>Xylariomycetidae</taxon>
        <taxon>Xylariales</taxon>
        <taxon>Hypoxylaceae</taxon>
        <taxon>Daldinia</taxon>
    </lineage>
</organism>
<feature type="compositionally biased region" description="Polar residues" evidence="1">
    <location>
        <begin position="515"/>
        <end position="532"/>
    </location>
</feature>
<accession>A0AAX6MUM8</accession>
<dbReference type="Pfam" id="PF14441">
    <property type="entry name" value="OTT_1508_deam"/>
    <property type="match status" value="1"/>
</dbReference>
<keyword evidence="3" id="KW-1185">Reference proteome</keyword>